<evidence type="ECO:0000256" key="2">
    <source>
        <dbReference type="ARBA" id="ARBA00022827"/>
    </source>
</evidence>
<name>A0A438MS99_EXOME</name>
<dbReference type="EMBL" id="NAJM01000059">
    <property type="protein sequence ID" value="RVX66542.1"/>
    <property type="molecule type" value="Genomic_DNA"/>
</dbReference>
<protein>
    <recommendedName>
        <fullName evidence="4">FAD-binding domain-containing protein</fullName>
    </recommendedName>
</protein>
<dbReference type="InterPro" id="IPR050631">
    <property type="entry name" value="PheA/TfdB_FAD_monoxygenase"/>
</dbReference>
<dbReference type="InterPro" id="IPR036188">
    <property type="entry name" value="FAD/NAD-bd_sf"/>
</dbReference>
<accession>A0A438MS99</accession>
<reference evidence="5 6" key="1">
    <citation type="submission" date="2017-03" db="EMBL/GenBank/DDBJ databases">
        <title>Genomes of endolithic fungi from Antarctica.</title>
        <authorList>
            <person name="Coleine C."/>
            <person name="Masonjones S."/>
            <person name="Stajich J.E."/>
        </authorList>
    </citation>
    <scope>NUCLEOTIDE SEQUENCE [LARGE SCALE GENOMIC DNA]</scope>
    <source>
        <strain evidence="5 6">CCFEE 6314</strain>
    </source>
</reference>
<keyword evidence="1" id="KW-0285">Flavoprotein</keyword>
<dbReference type="OrthoDB" id="10016252at2759"/>
<feature type="domain" description="FAD-binding" evidence="4">
    <location>
        <begin position="325"/>
        <end position="398"/>
    </location>
</feature>
<sequence length="636" mass="71605">MSHQDVDHVEQTGVIICGGGPTGAMLSALLGSMGVANVVLERELDITTDPRGIALDEDGIRILQSIGVYDQIYTKIGSCMWIFNFVTGRTPNLFKKPLVGMNYATTEGGTGHVGFISHKQPAMEKAIRDRIETLSKSEFRSGCTVLGVNETSESVSVEYQTSSGERRSLKAPFLVGCDGKTGYLRKKYLEDKGITMERCEGSNYEETWVALNWHITLPTEKTHPNFPLWRLGYTPLDVYDAFFPKEFRFICNPDRPSVCGRFGLPSDRLWRFEFVVQKGEDGERMATYEETSKIIFPYLTHPGSRYGLDHPVRFPEDCVRTLRSRPFSFVARSCNKWSLGRVVLAGDAAHVFPPFGGQGIASGFRDASALAWRLALLHRRPDADHEKILTAWYTERKQQLERSLAATLRNGEYVTESDPIKVFIREWVMWAMQLVPSWKRELELGSRADGMIRYRGSGLPFLPEEQGGLNIPQVYAFDLRGKKVIFTDDLIFSAGKKGLFQLLLLPDTTDELRSLLKETEDVDEMSRGFVKASETTVVVQTTNPQCALDVADTRYKGLAVARLATGEEFAADEALCRDRPEPVGYDEWRLRREVGGKKMVIVRPDRFTYAACNTREELRRAVRRIASLLSVEGGLL</sequence>
<dbReference type="Pfam" id="PF01494">
    <property type="entry name" value="FAD_binding_3"/>
    <property type="match status" value="2"/>
</dbReference>
<feature type="domain" description="FAD-binding" evidence="4">
    <location>
        <begin position="12"/>
        <end position="188"/>
    </location>
</feature>
<keyword evidence="3" id="KW-0560">Oxidoreductase</keyword>
<dbReference type="Gene3D" id="3.50.50.60">
    <property type="entry name" value="FAD/NAD(P)-binding domain"/>
    <property type="match status" value="2"/>
</dbReference>
<dbReference type="InterPro" id="IPR002938">
    <property type="entry name" value="FAD-bd"/>
</dbReference>
<dbReference type="GO" id="GO:0071949">
    <property type="term" value="F:FAD binding"/>
    <property type="evidence" value="ECO:0007669"/>
    <property type="project" value="InterPro"/>
</dbReference>
<dbReference type="GO" id="GO:0008688">
    <property type="term" value="F:3-(3-hydroxyphenyl)propionate hydroxylase activity"/>
    <property type="evidence" value="ECO:0007669"/>
    <property type="project" value="TreeGrafter"/>
</dbReference>
<evidence type="ECO:0000313" key="5">
    <source>
        <dbReference type="EMBL" id="RVX66542.1"/>
    </source>
</evidence>
<dbReference type="PANTHER" id="PTHR43476">
    <property type="entry name" value="3-(3-HYDROXY-PHENYL)PROPIONATE/3-HYDROXYCINNAMIC ACID HYDROXYLASE"/>
    <property type="match status" value="1"/>
</dbReference>
<evidence type="ECO:0000313" key="6">
    <source>
        <dbReference type="Proteomes" id="UP000288859"/>
    </source>
</evidence>
<dbReference type="GO" id="GO:0019622">
    <property type="term" value="P:3-(3-hydroxy)phenylpropionate catabolic process"/>
    <property type="evidence" value="ECO:0007669"/>
    <property type="project" value="TreeGrafter"/>
</dbReference>
<keyword evidence="2" id="KW-0274">FAD</keyword>
<gene>
    <name evidence="5" type="ORF">B0A52_09418</name>
</gene>
<evidence type="ECO:0000256" key="3">
    <source>
        <dbReference type="ARBA" id="ARBA00023002"/>
    </source>
</evidence>
<dbReference type="AlphaFoldDB" id="A0A438MS99"/>
<comment type="caution">
    <text evidence="5">The sequence shown here is derived from an EMBL/GenBank/DDBJ whole genome shotgun (WGS) entry which is preliminary data.</text>
</comment>
<dbReference type="PANTHER" id="PTHR43476:SF3">
    <property type="entry name" value="FAD-BINDING MONOOXYGENASE"/>
    <property type="match status" value="1"/>
</dbReference>
<dbReference type="SUPFAM" id="SSF51905">
    <property type="entry name" value="FAD/NAD(P)-binding domain"/>
    <property type="match status" value="1"/>
</dbReference>
<organism evidence="5 6">
    <name type="scientific">Exophiala mesophila</name>
    <name type="common">Black yeast-like fungus</name>
    <dbReference type="NCBI Taxonomy" id="212818"/>
    <lineage>
        <taxon>Eukaryota</taxon>
        <taxon>Fungi</taxon>
        <taxon>Dikarya</taxon>
        <taxon>Ascomycota</taxon>
        <taxon>Pezizomycotina</taxon>
        <taxon>Eurotiomycetes</taxon>
        <taxon>Chaetothyriomycetidae</taxon>
        <taxon>Chaetothyriales</taxon>
        <taxon>Herpotrichiellaceae</taxon>
        <taxon>Exophiala</taxon>
    </lineage>
</organism>
<evidence type="ECO:0000256" key="1">
    <source>
        <dbReference type="ARBA" id="ARBA00022630"/>
    </source>
</evidence>
<dbReference type="PRINTS" id="PR00420">
    <property type="entry name" value="RNGMNOXGNASE"/>
</dbReference>
<evidence type="ECO:0000259" key="4">
    <source>
        <dbReference type="Pfam" id="PF01494"/>
    </source>
</evidence>
<dbReference type="Proteomes" id="UP000288859">
    <property type="component" value="Unassembled WGS sequence"/>
</dbReference>
<proteinExistence type="predicted"/>